<dbReference type="SUPFAM" id="SSF52833">
    <property type="entry name" value="Thioredoxin-like"/>
    <property type="match status" value="1"/>
</dbReference>
<evidence type="ECO:0000313" key="8">
    <source>
        <dbReference type="Proteomes" id="UP001595526"/>
    </source>
</evidence>
<dbReference type="InterPro" id="IPR013766">
    <property type="entry name" value="Thioredoxin_domain"/>
</dbReference>
<feature type="domain" description="Thioredoxin" evidence="6">
    <location>
        <begin position="256"/>
        <end position="396"/>
    </location>
</feature>
<dbReference type="InterPro" id="IPR036249">
    <property type="entry name" value="Thioredoxin-like_sf"/>
</dbReference>
<dbReference type="PROSITE" id="PS51352">
    <property type="entry name" value="THIOREDOXIN_2"/>
    <property type="match status" value="1"/>
</dbReference>
<dbReference type="PANTHER" id="PTHR42852">
    <property type="entry name" value="THIOL:DISULFIDE INTERCHANGE PROTEIN DSBE"/>
    <property type="match status" value="1"/>
</dbReference>
<accession>A0ABV7JDQ3</accession>
<keyword evidence="4" id="KW-0676">Redox-active center</keyword>
<dbReference type="RefSeq" id="WP_379018516.1">
    <property type="nucleotide sequence ID" value="NZ_JBHRTA010000003.1"/>
</dbReference>
<keyword evidence="8" id="KW-1185">Reference proteome</keyword>
<dbReference type="InterPro" id="IPR050553">
    <property type="entry name" value="Thioredoxin_ResA/DsbE_sf"/>
</dbReference>
<dbReference type="Gene3D" id="3.40.30.10">
    <property type="entry name" value="Glutaredoxin"/>
    <property type="match status" value="1"/>
</dbReference>
<keyword evidence="2" id="KW-0201">Cytochrome c-type biogenesis</keyword>
<dbReference type="Pfam" id="PF08534">
    <property type="entry name" value="Redoxin"/>
    <property type="match status" value="1"/>
</dbReference>
<dbReference type="CDD" id="cd02966">
    <property type="entry name" value="TlpA_like_family"/>
    <property type="match status" value="1"/>
</dbReference>
<keyword evidence="3" id="KW-1015">Disulfide bond</keyword>
<evidence type="ECO:0000259" key="6">
    <source>
        <dbReference type="PROSITE" id="PS51352"/>
    </source>
</evidence>
<evidence type="ECO:0000256" key="5">
    <source>
        <dbReference type="SAM" id="SignalP"/>
    </source>
</evidence>
<comment type="subcellular location">
    <subcellularLocation>
        <location evidence="1">Cell envelope</location>
    </subcellularLocation>
</comment>
<reference evidence="8" key="1">
    <citation type="journal article" date="2019" name="Int. J. Syst. Evol. Microbiol.">
        <title>The Global Catalogue of Microorganisms (GCM) 10K type strain sequencing project: providing services to taxonomists for standard genome sequencing and annotation.</title>
        <authorList>
            <consortium name="The Broad Institute Genomics Platform"/>
            <consortium name="The Broad Institute Genome Sequencing Center for Infectious Disease"/>
            <person name="Wu L."/>
            <person name="Ma J."/>
        </authorList>
    </citation>
    <scope>NUCLEOTIDE SEQUENCE [LARGE SCALE GENOMIC DNA]</scope>
    <source>
        <strain evidence="8">KCTC 52416</strain>
    </source>
</reference>
<evidence type="ECO:0000256" key="2">
    <source>
        <dbReference type="ARBA" id="ARBA00022748"/>
    </source>
</evidence>
<proteinExistence type="predicted"/>
<dbReference type="Proteomes" id="UP001595526">
    <property type="component" value="Unassembled WGS sequence"/>
</dbReference>
<protein>
    <submittedName>
        <fullName evidence="7">TlpA family protein disulfide reductase</fullName>
    </submittedName>
</protein>
<evidence type="ECO:0000256" key="4">
    <source>
        <dbReference type="ARBA" id="ARBA00023284"/>
    </source>
</evidence>
<evidence type="ECO:0000256" key="1">
    <source>
        <dbReference type="ARBA" id="ARBA00004196"/>
    </source>
</evidence>
<dbReference type="InterPro" id="IPR013740">
    <property type="entry name" value="Redoxin"/>
</dbReference>
<organism evidence="7 8">
    <name type="scientific">Parapedobacter deserti</name>
    <dbReference type="NCBI Taxonomy" id="1912957"/>
    <lineage>
        <taxon>Bacteria</taxon>
        <taxon>Pseudomonadati</taxon>
        <taxon>Bacteroidota</taxon>
        <taxon>Sphingobacteriia</taxon>
        <taxon>Sphingobacteriales</taxon>
        <taxon>Sphingobacteriaceae</taxon>
        <taxon>Parapedobacter</taxon>
    </lineage>
</organism>
<feature type="chain" id="PRO_5047420482" evidence="5">
    <location>
        <begin position="23"/>
        <end position="396"/>
    </location>
</feature>
<name>A0ABV7JDQ3_9SPHI</name>
<keyword evidence="5" id="KW-0732">Signal</keyword>
<comment type="caution">
    <text evidence="7">The sequence shown here is derived from an EMBL/GenBank/DDBJ whole genome shotgun (WGS) entry which is preliminary data.</text>
</comment>
<sequence length="396" mass="44475">MKTKILSLLLACTVAGSLTLYAQRKQSDHQQMVIEGHVAFLNPPVLEKYNQVWLYQGSGKARKLIDSAQVNADGSFRLHASAVSPCLYQLDILKWQTATFWSDCDVYIDARGYDTARVKTKNSGFVDVKSTSASTRLINTALYNQYLAAQEISVLADEVFAARRNAGKDSTWLHYVQRHGLVKKKEEFERLRLKKMIAEHIADPASVYLLSLLPTDAENEFFSTMIGVLATEYPDLAEVQQLRKEYADQSAIRNALKPGSKAPAFTYNDPQGNPVALDSFSGKYVLIDFWASWCGPCRKAIPAISELYDAYKNNGFDVLSVSIDTDEQAWRRAMAEEGMPWPQVLSVDKEETMRNFMIIGIPTLYLIDPEGRIIEKYTGYSTKINSRLSEIFGNGA</sequence>
<dbReference type="EMBL" id="JBHRTA010000003">
    <property type="protein sequence ID" value="MFC3196119.1"/>
    <property type="molecule type" value="Genomic_DNA"/>
</dbReference>
<gene>
    <name evidence="7" type="ORF">ACFOET_00700</name>
</gene>
<feature type="signal peptide" evidence="5">
    <location>
        <begin position="1"/>
        <end position="22"/>
    </location>
</feature>
<evidence type="ECO:0000256" key="3">
    <source>
        <dbReference type="ARBA" id="ARBA00023157"/>
    </source>
</evidence>
<evidence type="ECO:0000313" key="7">
    <source>
        <dbReference type="EMBL" id="MFC3196119.1"/>
    </source>
</evidence>
<dbReference type="PANTHER" id="PTHR42852:SF6">
    <property type="entry name" value="THIOL:DISULFIDE INTERCHANGE PROTEIN DSBE"/>
    <property type="match status" value="1"/>
</dbReference>